<dbReference type="GO" id="GO:0016887">
    <property type="term" value="F:ATP hydrolysis activity"/>
    <property type="evidence" value="ECO:0007669"/>
    <property type="project" value="RHEA"/>
</dbReference>
<dbReference type="Pfam" id="PF18074">
    <property type="entry name" value="PriA_C"/>
    <property type="match status" value="1"/>
</dbReference>
<feature type="domain" description="Helicase C-terminal" evidence="13">
    <location>
        <begin position="494"/>
        <end position="665"/>
    </location>
</feature>
<evidence type="ECO:0000256" key="2">
    <source>
        <dbReference type="ARBA" id="ARBA00022705"/>
    </source>
</evidence>
<dbReference type="STRING" id="52560.SAMN04488082_1233"/>
<dbReference type="GO" id="GO:0005524">
    <property type="term" value="F:ATP binding"/>
    <property type="evidence" value="ECO:0007669"/>
    <property type="project" value="UniProtKB-UniRule"/>
</dbReference>
<evidence type="ECO:0000256" key="7">
    <source>
        <dbReference type="ARBA" id="ARBA00022833"/>
    </source>
</evidence>
<evidence type="ECO:0000256" key="6">
    <source>
        <dbReference type="ARBA" id="ARBA00022806"/>
    </source>
</evidence>
<keyword evidence="15" id="KW-1185">Reference proteome</keyword>
<dbReference type="NCBIfam" id="TIGR00595">
    <property type="entry name" value="priA"/>
    <property type="match status" value="1"/>
</dbReference>
<dbReference type="InterPro" id="IPR001650">
    <property type="entry name" value="Helicase_C-like"/>
</dbReference>
<evidence type="ECO:0000256" key="8">
    <source>
        <dbReference type="ARBA" id="ARBA00022840"/>
    </source>
</evidence>
<dbReference type="InterPro" id="IPR040498">
    <property type="entry name" value="PriA_CRR"/>
</dbReference>
<reference evidence="15" key="1">
    <citation type="submission" date="2016-10" db="EMBL/GenBank/DDBJ databases">
        <authorList>
            <person name="Varghese N."/>
            <person name="Submissions S."/>
        </authorList>
    </citation>
    <scope>NUCLEOTIDE SEQUENCE [LARGE SCALE GENOMIC DNA]</scope>
    <source>
        <strain evidence="15">DSM 5918</strain>
    </source>
</reference>
<feature type="binding site" evidence="11">
    <location>
        <position position="518"/>
    </location>
    <ligand>
        <name>Zn(2+)</name>
        <dbReference type="ChEBI" id="CHEBI:29105"/>
        <label>1</label>
    </ligand>
</feature>
<comment type="subunit">
    <text evidence="11">Component of the replication restart primosome.</text>
</comment>
<protein>
    <recommendedName>
        <fullName evidence="11">Replication restart protein PriA</fullName>
    </recommendedName>
    <alternativeName>
        <fullName evidence="11">ATP-dependent DNA helicase PriA</fullName>
        <ecNumber evidence="11">5.6.2.4</ecNumber>
    </alternativeName>
    <alternativeName>
        <fullName evidence="11">DNA 3'-5' helicase PriA</fullName>
    </alternativeName>
</protein>
<evidence type="ECO:0000256" key="9">
    <source>
        <dbReference type="ARBA" id="ARBA00023125"/>
    </source>
</evidence>
<evidence type="ECO:0000256" key="1">
    <source>
        <dbReference type="ARBA" id="ARBA00022515"/>
    </source>
</evidence>
<dbReference type="AlphaFoldDB" id="A0A1I3Z9P5"/>
<dbReference type="Pfam" id="PF00271">
    <property type="entry name" value="Helicase_C"/>
    <property type="match status" value="1"/>
</dbReference>
<dbReference type="Pfam" id="PF18319">
    <property type="entry name" value="Zn_ribbon_PriA"/>
    <property type="match status" value="1"/>
</dbReference>
<dbReference type="Proteomes" id="UP000198635">
    <property type="component" value="Unassembled WGS sequence"/>
</dbReference>
<evidence type="ECO:0000259" key="13">
    <source>
        <dbReference type="PROSITE" id="PS51194"/>
    </source>
</evidence>
<evidence type="ECO:0000259" key="12">
    <source>
        <dbReference type="PROSITE" id="PS51192"/>
    </source>
</evidence>
<dbReference type="PANTHER" id="PTHR30580:SF0">
    <property type="entry name" value="PRIMOSOMAL PROTEIN N"/>
    <property type="match status" value="1"/>
</dbReference>
<keyword evidence="4 11" id="KW-0547">Nucleotide-binding</keyword>
<dbReference type="GO" id="GO:0006302">
    <property type="term" value="P:double-strand break repair"/>
    <property type="evidence" value="ECO:0007669"/>
    <property type="project" value="InterPro"/>
</dbReference>
<dbReference type="InterPro" id="IPR014001">
    <property type="entry name" value="Helicase_ATP-bd"/>
</dbReference>
<dbReference type="Pfam" id="PF00270">
    <property type="entry name" value="DEAD"/>
    <property type="match status" value="1"/>
</dbReference>
<dbReference type="InterPro" id="IPR042115">
    <property type="entry name" value="PriA_3primeBD_sf"/>
</dbReference>
<dbReference type="GO" id="GO:1990077">
    <property type="term" value="C:primosome complex"/>
    <property type="evidence" value="ECO:0007669"/>
    <property type="project" value="UniProtKB-UniRule"/>
</dbReference>
<keyword evidence="6 11" id="KW-0347">Helicase</keyword>
<keyword evidence="9 11" id="KW-0238">DNA-binding</keyword>
<keyword evidence="8 11" id="KW-0067">ATP-binding</keyword>
<keyword evidence="10 11" id="KW-0413">Isomerase</keyword>
<feature type="binding site" evidence="11">
    <location>
        <position position="502"/>
    </location>
    <ligand>
        <name>Zn(2+)</name>
        <dbReference type="ChEBI" id="CHEBI:29105"/>
        <label>2</label>
    </ligand>
</feature>
<feature type="domain" description="Helicase ATP-binding" evidence="12">
    <location>
        <begin position="248"/>
        <end position="415"/>
    </location>
</feature>
<feature type="binding site" evidence="11">
    <location>
        <position position="505"/>
    </location>
    <ligand>
        <name>Zn(2+)</name>
        <dbReference type="ChEBI" id="CHEBI:29105"/>
        <label>2</label>
    </ligand>
</feature>
<dbReference type="SUPFAM" id="SSF52540">
    <property type="entry name" value="P-loop containing nucleoside triphosphate hydrolases"/>
    <property type="match status" value="1"/>
</dbReference>
<dbReference type="PANTHER" id="PTHR30580">
    <property type="entry name" value="PRIMOSOMAL PROTEIN N"/>
    <property type="match status" value="1"/>
</dbReference>
<dbReference type="GO" id="GO:0006310">
    <property type="term" value="P:DNA recombination"/>
    <property type="evidence" value="ECO:0007669"/>
    <property type="project" value="InterPro"/>
</dbReference>
<dbReference type="GO" id="GO:0008270">
    <property type="term" value="F:zinc ion binding"/>
    <property type="evidence" value="ECO:0007669"/>
    <property type="project" value="UniProtKB-UniRule"/>
</dbReference>
<accession>A0A1I3Z9P5</accession>
<dbReference type="SMART" id="SM00487">
    <property type="entry name" value="DEXDc"/>
    <property type="match status" value="1"/>
</dbReference>
<evidence type="ECO:0000313" key="14">
    <source>
        <dbReference type="EMBL" id="SFK40755.1"/>
    </source>
</evidence>
<dbReference type="EC" id="5.6.2.4" evidence="11"/>
<dbReference type="HAMAP" id="MF_00983">
    <property type="entry name" value="PriA"/>
    <property type="match status" value="1"/>
</dbReference>
<gene>
    <name evidence="11" type="primary">priA</name>
    <name evidence="14" type="ORF">SAMN04488082_1233</name>
</gene>
<comment type="catalytic activity">
    <reaction evidence="11">
        <text>Couples ATP hydrolysis with the unwinding of duplex DNA by translocating in the 3'-5' direction.</text>
        <dbReference type="EC" id="5.6.2.4"/>
    </reaction>
</comment>
<evidence type="ECO:0000256" key="10">
    <source>
        <dbReference type="ARBA" id="ARBA00023235"/>
    </source>
</evidence>
<dbReference type="GO" id="GO:0006270">
    <property type="term" value="P:DNA replication initiation"/>
    <property type="evidence" value="ECO:0007669"/>
    <property type="project" value="TreeGrafter"/>
</dbReference>
<evidence type="ECO:0000256" key="3">
    <source>
        <dbReference type="ARBA" id="ARBA00022723"/>
    </source>
</evidence>
<organism evidence="14 15">
    <name type="scientific">Desulfomicrobium apsheronum</name>
    <dbReference type="NCBI Taxonomy" id="52560"/>
    <lineage>
        <taxon>Bacteria</taxon>
        <taxon>Pseudomonadati</taxon>
        <taxon>Thermodesulfobacteriota</taxon>
        <taxon>Desulfovibrionia</taxon>
        <taxon>Desulfovibrionales</taxon>
        <taxon>Desulfomicrobiaceae</taxon>
        <taxon>Desulfomicrobium</taxon>
    </lineage>
</organism>
<dbReference type="CDD" id="cd18804">
    <property type="entry name" value="SF2_C_priA"/>
    <property type="match status" value="1"/>
</dbReference>
<comment type="catalytic activity">
    <reaction evidence="11">
        <text>ATP + H2O = ADP + phosphate + H(+)</text>
        <dbReference type="Rhea" id="RHEA:13065"/>
        <dbReference type="ChEBI" id="CHEBI:15377"/>
        <dbReference type="ChEBI" id="CHEBI:15378"/>
        <dbReference type="ChEBI" id="CHEBI:30616"/>
        <dbReference type="ChEBI" id="CHEBI:43474"/>
        <dbReference type="ChEBI" id="CHEBI:456216"/>
        <dbReference type="EC" id="5.6.2.4"/>
    </reaction>
</comment>
<dbReference type="RefSeq" id="WP_092378733.1">
    <property type="nucleotide sequence ID" value="NZ_FORX01000023.1"/>
</dbReference>
<evidence type="ECO:0000256" key="5">
    <source>
        <dbReference type="ARBA" id="ARBA00022801"/>
    </source>
</evidence>
<feature type="binding site" evidence="11">
    <location>
        <position position="478"/>
    </location>
    <ligand>
        <name>Zn(2+)</name>
        <dbReference type="ChEBI" id="CHEBI:29105"/>
        <label>1</label>
    </ligand>
</feature>
<keyword evidence="3 11" id="KW-0479">Metal-binding</keyword>
<evidence type="ECO:0000256" key="11">
    <source>
        <dbReference type="HAMAP-Rule" id="MF_00983"/>
    </source>
</evidence>
<feature type="binding site" evidence="11">
    <location>
        <position position="515"/>
    </location>
    <ligand>
        <name>Zn(2+)</name>
        <dbReference type="ChEBI" id="CHEBI:29105"/>
        <label>1</label>
    </ligand>
</feature>
<dbReference type="Pfam" id="PF17764">
    <property type="entry name" value="PriA_3primeBD"/>
    <property type="match status" value="1"/>
</dbReference>
<feature type="binding site" evidence="11">
    <location>
        <position position="484"/>
    </location>
    <ligand>
        <name>Zn(2+)</name>
        <dbReference type="ChEBI" id="CHEBI:29105"/>
        <label>2</label>
    </ligand>
</feature>
<dbReference type="PROSITE" id="PS51194">
    <property type="entry name" value="HELICASE_CTER"/>
    <property type="match status" value="1"/>
</dbReference>
<dbReference type="SMART" id="SM00490">
    <property type="entry name" value="HELICc"/>
    <property type="match status" value="1"/>
</dbReference>
<dbReference type="OrthoDB" id="9759544at2"/>
<dbReference type="PROSITE" id="PS51192">
    <property type="entry name" value="HELICASE_ATP_BIND_1"/>
    <property type="match status" value="1"/>
</dbReference>
<sequence>MREFCSVLLLSSPYSVLAYSMPEDLPRQMWHVGGRVVVPLGKSFRVGILTDANVAEPEGCVCKDVLWPVDRTPFFSAGYLDFIRDLSIRQMDAAGKILARVLPAALRDLPLFKTREGVAVRLGDLAEGDARAGLSRDWMAGQFAPHICTRRQERLFSLTTEPPWPVRPQATAQLEVLRYLDVHGVSSAKTLNGHFGKNVSQPLRVLLQKGLVREVESHFEPDEVCAPAAETFSLTDEQQQAVEGFWELLTDHTPRSALLFGVTGSGKTAVYLELARRCLCLGKHVMLLAPEVGIALKLYRDVREALPEARVRLFHGYLSPSERQRTFMELAGQASASIVVGTRSSLFLPIEPGLVILDEEHDASFKQDEGLIYQARELAYGRITRSGGLLLMGSATPDVKVFHAARNGGIALKRLPNRVGEARLPEVRLVDLRVEPPEHGPFATSVRDALVAAVHAGEQVIILHNRRGYAPVLYCETCSEPVKCPHCQVSMTLHKRRELLLCHYCGYSLLFPLSCPGCKGNEFLPLGSGTERLEEFLRDDLPRDTKILRLDRDTSRRAGSMQDTLAAFARQEAQILVGTQMLSKGHHFPGVTLVVVVDGDLGLNLPDYRATERSFQMLVQVAGRAGRGEKNGRVLIQTRNPGHYCWQFVRENDYEGFFAREIALRQVMGYPPFVKLALVRISLPFDQPDAELINAFAGRIRAVCPAAGVRVLGPAPAPLAVLRGRKRFQCLLKADSWPAIRGVCAEMRKMLAGEKNVRISVDLDPMDML</sequence>
<dbReference type="InterPro" id="IPR005259">
    <property type="entry name" value="PriA"/>
</dbReference>
<comment type="similarity">
    <text evidence="11">Belongs to the helicase family. PriA subfamily.</text>
</comment>
<proteinExistence type="inferred from homology"/>
<dbReference type="InterPro" id="IPR041236">
    <property type="entry name" value="PriA_C"/>
</dbReference>
<dbReference type="Gene3D" id="3.40.50.300">
    <property type="entry name" value="P-loop containing nucleotide triphosphate hydrolases"/>
    <property type="match status" value="2"/>
</dbReference>
<keyword evidence="1 11" id="KW-0639">Primosome</keyword>
<dbReference type="InterPro" id="IPR027417">
    <property type="entry name" value="P-loop_NTPase"/>
</dbReference>
<keyword evidence="5 11" id="KW-0378">Hydrolase</keyword>
<comment type="cofactor">
    <cofactor evidence="11">
        <name>Zn(2+)</name>
        <dbReference type="ChEBI" id="CHEBI:29105"/>
    </cofactor>
    <text evidence="11">Binds 2 zinc ions per subunit.</text>
</comment>
<feature type="binding site" evidence="11">
    <location>
        <position position="487"/>
    </location>
    <ligand>
        <name>Zn(2+)</name>
        <dbReference type="ChEBI" id="CHEBI:29105"/>
        <label>2</label>
    </ligand>
</feature>
<dbReference type="GO" id="GO:0043138">
    <property type="term" value="F:3'-5' DNA helicase activity"/>
    <property type="evidence" value="ECO:0007669"/>
    <property type="project" value="UniProtKB-EC"/>
</dbReference>
<comment type="function">
    <text evidence="11">Initiates the restart of stalled replication forks, which reloads the replicative helicase on sites other than the origin of replication. Recognizes and binds to abandoned replication forks and remodels them to uncover a helicase loading site. Promotes assembly of the primosome at these replication forks.</text>
</comment>
<dbReference type="EMBL" id="FORX01000023">
    <property type="protein sequence ID" value="SFK40755.1"/>
    <property type="molecule type" value="Genomic_DNA"/>
</dbReference>
<feature type="binding site" evidence="11">
    <location>
        <position position="475"/>
    </location>
    <ligand>
        <name>Zn(2+)</name>
        <dbReference type="ChEBI" id="CHEBI:29105"/>
        <label>1</label>
    </ligand>
</feature>
<evidence type="ECO:0000313" key="15">
    <source>
        <dbReference type="Proteomes" id="UP000198635"/>
    </source>
</evidence>
<dbReference type="GO" id="GO:0006269">
    <property type="term" value="P:DNA replication, synthesis of primer"/>
    <property type="evidence" value="ECO:0007669"/>
    <property type="project" value="UniProtKB-KW"/>
</dbReference>
<dbReference type="InterPro" id="IPR041222">
    <property type="entry name" value="PriA_3primeBD"/>
</dbReference>
<keyword evidence="2 11" id="KW-0235">DNA replication</keyword>
<evidence type="ECO:0000256" key="4">
    <source>
        <dbReference type="ARBA" id="ARBA00022741"/>
    </source>
</evidence>
<keyword evidence="7 11" id="KW-0862">Zinc</keyword>
<name>A0A1I3Z9P5_9BACT</name>
<dbReference type="GO" id="GO:0003677">
    <property type="term" value="F:DNA binding"/>
    <property type="evidence" value="ECO:0007669"/>
    <property type="project" value="UniProtKB-UniRule"/>
</dbReference>
<dbReference type="Gene3D" id="3.40.1440.60">
    <property type="entry name" value="PriA, 3(prime) DNA-binding domain"/>
    <property type="match status" value="1"/>
</dbReference>
<dbReference type="InterPro" id="IPR011545">
    <property type="entry name" value="DEAD/DEAH_box_helicase_dom"/>
</dbReference>